<dbReference type="Pfam" id="PF00550">
    <property type="entry name" value="PP-binding"/>
    <property type="match status" value="1"/>
</dbReference>
<dbReference type="Gene3D" id="3.40.50.12780">
    <property type="entry name" value="N-terminal domain of ligase-like"/>
    <property type="match status" value="1"/>
</dbReference>
<keyword evidence="5" id="KW-1185">Reference proteome</keyword>
<feature type="domain" description="AMP-binding enzyme C-terminal" evidence="2">
    <location>
        <begin position="57"/>
        <end position="150"/>
    </location>
</feature>
<sequence length="933" mass="98284">MSASAAGPCAEQRSPQGNTVFFRTGDLGIVDDKGLLTIVGRADLQVKVNGVRVDVLEVETRLEEHPMVTSAAVKAWPTPVAGGQVLVAYIVPTALPAQYNAGTGSAGANDFESQLLFDQLRSWLGSSLPQAAIPSSFQIATQLPKSCAGKVARGQLPPPNWANHQAHWKPKWGQQNSTVAPPHPVESVDCQPVHSTDAYHETLVTCSQAPPEHGGLRFTDGTVKGNTSQGQMASCGLEPMVLSAFADVLCWGDFNQRKVSNLEPTSNFFQHGGTSLSAISLASKLKVEPSVVHALPTPRELAQFIAGGHDVALKHLHSQHLRSEQDTRMPSFVWLEHQTRLCPTSQVGAVAPTWTLRRRVAGTGGEYVAGDPILDAVDGHKQAATTTVTCMQRSKKPKLMDSHRNQQYHQATELTSVQHCFVCPKDSNGRTVSDQANIWNSRLEHGDLRGCHCYCLSGLSSSKLEGGHGHVGMQATGRDAWPLSADGDVRLSLIATQAPRPPQEGHTSQPPCHNNCDDEGSLSAQWSHQMSQCVDAPPVVVLFPATENEIRCGACASCACGLALASSHGGDVACLSLTCGDVLWTTNVGNRADAGLTVTSDMQSVAVACRVGTIYFLRLVDGIVLGQVNVGGEIRSPPLVDPWEGYIWVGTHGRDVVAAMSPGIIVLTHPVQEPILCSIAFGGLDRCVYVATLGGTAMALRFKGGRRGADEVCTKWAHELGAPIFSSPQVDGATGIVVCATVKGTVVAISASSGDLVWARNLHATVFAPASVSPKGMEECVLVPTHAGSVHCLALATGEVMAAIHLHEGPISNPVSAGFCLPCLHSSSCPLMGGAPSARSCGSGGRENDCGAVGPESVCLVAVCNNAGCLVILKMVHAPELAVQVIASLEFPGEVFSSPTIAAGKVVLGCRDDRLYCVDLGAMIQSSFNKESQ</sequence>
<protein>
    <recommendedName>
        <fullName evidence="6">Carrier domain-containing protein</fullName>
    </recommendedName>
</protein>
<dbReference type="InterPro" id="IPR009081">
    <property type="entry name" value="PP-bd_ACP"/>
</dbReference>
<proteinExistence type="predicted"/>
<dbReference type="SUPFAM" id="SSF47336">
    <property type="entry name" value="ACP-like"/>
    <property type="match status" value="1"/>
</dbReference>
<dbReference type="InterPro" id="IPR045851">
    <property type="entry name" value="AMP-bd_C_sf"/>
</dbReference>
<dbReference type="OrthoDB" id="553349at2759"/>
<evidence type="ECO:0000313" key="4">
    <source>
        <dbReference type="EMBL" id="CAD7702687.1"/>
    </source>
</evidence>
<dbReference type="Gene3D" id="1.10.1200.10">
    <property type="entry name" value="ACP-like"/>
    <property type="match status" value="1"/>
</dbReference>
<gene>
    <name evidence="4" type="ORF">OSTQU699_LOCUS8044</name>
</gene>
<dbReference type="InterPro" id="IPR036736">
    <property type="entry name" value="ACP-like_sf"/>
</dbReference>
<comment type="caution">
    <text evidence="4">The sequence shown here is derived from an EMBL/GenBank/DDBJ whole genome shotgun (WGS) entry which is preliminary data.</text>
</comment>
<dbReference type="InterPro" id="IPR025110">
    <property type="entry name" value="AMP-bd_C"/>
</dbReference>
<evidence type="ECO:0000259" key="3">
    <source>
        <dbReference type="Pfam" id="PF13570"/>
    </source>
</evidence>
<dbReference type="SMART" id="SM00564">
    <property type="entry name" value="PQQ"/>
    <property type="match status" value="2"/>
</dbReference>
<dbReference type="Gene3D" id="3.30.300.30">
    <property type="match status" value="1"/>
</dbReference>
<evidence type="ECO:0000259" key="1">
    <source>
        <dbReference type="Pfam" id="PF00550"/>
    </source>
</evidence>
<dbReference type="Pfam" id="PF13193">
    <property type="entry name" value="AMP-binding_C"/>
    <property type="match status" value="1"/>
</dbReference>
<evidence type="ECO:0000313" key="5">
    <source>
        <dbReference type="Proteomes" id="UP000708148"/>
    </source>
</evidence>
<dbReference type="PANTHER" id="PTHR44394:SF1">
    <property type="entry name" value="BETA-ALANINE-ACTIVATING ENZYME"/>
    <property type="match status" value="1"/>
</dbReference>
<dbReference type="PANTHER" id="PTHR44394">
    <property type="entry name" value="BETA-ALANINE-ACTIVATING ENZYME"/>
    <property type="match status" value="1"/>
</dbReference>
<dbReference type="GO" id="GO:0043041">
    <property type="term" value="P:amino acid activation for nonribosomal peptide biosynthetic process"/>
    <property type="evidence" value="ECO:0007669"/>
    <property type="project" value="TreeGrafter"/>
</dbReference>
<reference evidence="4" key="1">
    <citation type="submission" date="2020-12" db="EMBL/GenBank/DDBJ databases">
        <authorList>
            <person name="Iha C."/>
        </authorList>
    </citation>
    <scope>NUCLEOTIDE SEQUENCE</scope>
</reference>
<organism evidence="4 5">
    <name type="scientific">Ostreobium quekettii</name>
    <dbReference type="NCBI Taxonomy" id="121088"/>
    <lineage>
        <taxon>Eukaryota</taxon>
        <taxon>Viridiplantae</taxon>
        <taxon>Chlorophyta</taxon>
        <taxon>core chlorophytes</taxon>
        <taxon>Ulvophyceae</taxon>
        <taxon>TCBD clade</taxon>
        <taxon>Bryopsidales</taxon>
        <taxon>Ostreobineae</taxon>
        <taxon>Ostreobiaceae</taxon>
        <taxon>Ostreobium</taxon>
    </lineage>
</organism>
<dbReference type="InterPro" id="IPR042099">
    <property type="entry name" value="ANL_N_sf"/>
</dbReference>
<dbReference type="SUPFAM" id="SSF56801">
    <property type="entry name" value="Acetyl-CoA synthetase-like"/>
    <property type="match status" value="1"/>
</dbReference>
<dbReference type="InterPro" id="IPR018391">
    <property type="entry name" value="PQQ_b-propeller_rpt"/>
</dbReference>
<dbReference type="EMBL" id="CAJHUC010001911">
    <property type="protein sequence ID" value="CAD7702687.1"/>
    <property type="molecule type" value="Genomic_DNA"/>
</dbReference>
<dbReference type="InterPro" id="IPR052091">
    <property type="entry name" value="Beta-ala_Activ/Resist"/>
</dbReference>
<feature type="domain" description="Carrier" evidence="1">
    <location>
        <begin position="251"/>
        <end position="305"/>
    </location>
</feature>
<dbReference type="Pfam" id="PF13570">
    <property type="entry name" value="Beta-prop_ACSF4"/>
    <property type="match status" value="1"/>
</dbReference>
<dbReference type="AlphaFoldDB" id="A0A8S1J654"/>
<evidence type="ECO:0008006" key="6">
    <source>
        <dbReference type="Google" id="ProtNLM"/>
    </source>
</evidence>
<dbReference type="InterPro" id="IPR011047">
    <property type="entry name" value="Quinoprotein_ADH-like_sf"/>
</dbReference>
<name>A0A8S1J654_9CHLO</name>
<dbReference type="SUPFAM" id="SSF50998">
    <property type="entry name" value="Quinoprotein alcohol dehydrogenase-like"/>
    <property type="match status" value="1"/>
</dbReference>
<dbReference type="Gene3D" id="2.130.10.10">
    <property type="entry name" value="YVTN repeat-like/Quinoprotein amine dehydrogenase"/>
    <property type="match status" value="2"/>
</dbReference>
<evidence type="ECO:0000259" key="2">
    <source>
        <dbReference type="Pfam" id="PF13193"/>
    </source>
</evidence>
<feature type="domain" description="Pyrrolo-quinoline quinone repeat" evidence="3">
    <location>
        <begin position="530"/>
        <end position="920"/>
    </location>
</feature>
<dbReference type="InterPro" id="IPR002372">
    <property type="entry name" value="PQQ_rpt_dom"/>
</dbReference>
<dbReference type="Proteomes" id="UP000708148">
    <property type="component" value="Unassembled WGS sequence"/>
</dbReference>
<accession>A0A8S1J654</accession>
<dbReference type="InterPro" id="IPR015943">
    <property type="entry name" value="WD40/YVTN_repeat-like_dom_sf"/>
</dbReference>